<feature type="compositionally biased region" description="Polar residues" evidence="1">
    <location>
        <begin position="140"/>
        <end position="163"/>
    </location>
</feature>
<organism evidence="2 3">
    <name type="scientific">Fonsecaea erecta</name>
    <dbReference type="NCBI Taxonomy" id="1367422"/>
    <lineage>
        <taxon>Eukaryota</taxon>
        <taxon>Fungi</taxon>
        <taxon>Dikarya</taxon>
        <taxon>Ascomycota</taxon>
        <taxon>Pezizomycotina</taxon>
        <taxon>Eurotiomycetes</taxon>
        <taxon>Chaetothyriomycetidae</taxon>
        <taxon>Chaetothyriales</taxon>
        <taxon>Herpotrichiellaceae</taxon>
        <taxon>Fonsecaea</taxon>
    </lineage>
</organism>
<evidence type="ECO:0000313" key="3">
    <source>
        <dbReference type="Proteomes" id="UP000078343"/>
    </source>
</evidence>
<feature type="region of interest" description="Disordered" evidence="1">
    <location>
        <begin position="1"/>
        <end position="167"/>
    </location>
</feature>
<evidence type="ECO:0000256" key="1">
    <source>
        <dbReference type="SAM" id="MobiDB-lite"/>
    </source>
</evidence>
<feature type="region of interest" description="Disordered" evidence="1">
    <location>
        <begin position="302"/>
        <end position="328"/>
    </location>
</feature>
<name>A0A178ZGF8_9EURO</name>
<dbReference type="AlphaFoldDB" id="A0A178ZGF8"/>
<evidence type="ECO:0000313" key="2">
    <source>
        <dbReference type="EMBL" id="OAP58722.1"/>
    </source>
</evidence>
<protein>
    <submittedName>
        <fullName evidence="2">Uncharacterized protein</fullName>
    </submittedName>
</protein>
<feature type="compositionally biased region" description="Basic and acidic residues" evidence="1">
    <location>
        <begin position="11"/>
        <end position="22"/>
    </location>
</feature>
<dbReference type="Proteomes" id="UP000078343">
    <property type="component" value="Unassembled WGS sequence"/>
</dbReference>
<gene>
    <name evidence="2" type="ORF">AYL99_07812</name>
</gene>
<dbReference type="OrthoDB" id="4157633at2759"/>
<accession>A0A178ZGF8</accession>
<dbReference type="GeneID" id="30011980"/>
<dbReference type="EMBL" id="LVYI01000006">
    <property type="protein sequence ID" value="OAP58722.1"/>
    <property type="molecule type" value="Genomic_DNA"/>
</dbReference>
<dbReference type="RefSeq" id="XP_018692089.1">
    <property type="nucleotide sequence ID" value="XM_018839321.1"/>
</dbReference>
<feature type="compositionally biased region" description="Basic and acidic residues" evidence="1">
    <location>
        <begin position="114"/>
        <end position="124"/>
    </location>
</feature>
<keyword evidence="3" id="KW-1185">Reference proteome</keyword>
<sequence length="328" mass="35873">MPPEKAVAGARDGKTAGQEKGRAKGTKRKYQSTEADTRKKQQDDGDGDDGDDDIEIVAERQLEDGSGMEDPLQRQKLKLRTALMMDLTRREQQRHSRPMVRPLQKNGPASQLQKESKQKEDHARRQPGLSPRHCGYIDLTKTSTLDSPRSQLEQAVSPTSTAATGEKTIRELVKDAFEYLDSAAAQRTNTSTQGTGTREDDGEFGTEVVRGVRDGSFQAAVEEFSEQHWALDEAVGSSNAGRDGRRTQRLDTLVDSVRTLRREKAASVDRIAGLLEEKAAATAREAALLRRIAALERMVRRAGDGGEEENVPGVGMGVISPSPTPQAP</sequence>
<reference evidence="2 3" key="1">
    <citation type="submission" date="2016-04" db="EMBL/GenBank/DDBJ databases">
        <title>Draft genome of Fonsecaea erecta CBS 125763.</title>
        <authorList>
            <person name="Weiss V.A."/>
            <person name="Vicente V.A."/>
            <person name="Raittz R.T."/>
            <person name="Moreno L.F."/>
            <person name="De Souza E.M."/>
            <person name="Pedrosa F.O."/>
            <person name="Steffens M.B."/>
            <person name="Faoro H."/>
            <person name="Tadra-Sfeir M.Z."/>
            <person name="Najafzadeh M.J."/>
            <person name="Felipe M.S."/>
            <person name="Teixeira M."/>
            <person name="Sun J."/>
            <person name="Xi L."/>
            <person name="Gomes R."/>
            <person name="De Azevedo C.M."/>
            <person name="Salgado C.G."/>
            <person name="Da Silva M.B."/>
            <person name="Nascimento M.F."/>
            <person name="Queiroz-Telles F."/>
            <person name="Attili D.S."/>
            <person name="Gorbushina A."/>
        </authorList>
    </citation>
    <scope>NUCLEOTIDE SEQUENCE [LARGE SCALE GENOMIC DNA]</scope>
    <source>
        <strain evidence="2 3">CBS 125763</strain>
    </source>
</reference>
<comment type="caution">
    <text evidence="2">The sequence shown here is derived from an EMBL/GenBank/DDBJ whole genome shotgun (WGS) entry which is preliminary data.</text>
</comment>
<feature type="compositionally biased region" description="Acidic residues" evidence="1">
    <location>
        <begin position="44"/>
        <end position="56"/>
    </location>
</feature>
<proteinExistence type="predicted"/>